<name>A0ABQ9XAX9_9EUKA</name>
<dbReference type="EMBL" id="JARBJD010000153">
    <property type="protein sequence ID" value="KAK2949633.1"/>
    <property type="molecule type" value="Genomic_DNA"/>
</dbReference>
<protein>
    <submittedName>
        <fullName evidence="1">Uncharacterized protein</fullName>
    </submittedName>
</protein>
<keyword evidence="2" id="KW-1185">Reference proteome</keyword>
<evidence type="ECO:0000313" key="1">
    <source>
        <dbReference type="EMBL" id="KAK2949633.1"/>
    </source>
</evidence>
<sequence>MCFVMNKIAISILDTQDILTVLNTFSFQRPFPQLRKAQCFPPSQAVKKRSEIKLGVLCPLIFASLWTSLSQHICILVDQAPLPHVFTPLSPNLAFPLPSELFRSIISRDGNFACVVISTGWMKNIRQTFNTTAMTNLTIVWRQFPQQLTGQTQESSFRSRLCRAEVSERCPCVSLNLSHSFFSSYFFSRLG</sequence>
<gene>
    <name evidence="1" type="ORF">BLNAU_15493</name>
</gene>
<accession>A0ABQ9XAX9</accession>
<evidence type="ECO:0000313" key="2">
    <source>
        <dbReference type="Proteomes" id="UP001281761"/>
    </source>
</evidence>
<organism evidence="1 2">
    <name type="scientific">Blattamonas nauphoetae</name>
    <dbReference type="NCBI Taxonomy" id="2049346"/>
    <lineage>
        <taxon>Eukaryota</taxon>
        <taxon>Metamonada</taxon>
        <taxon>Preaxostyla</taxon>
        <taxon>Oxymonadida</taxon>
        <taxon>Blattamonas</taxon>
    </lineage>
</organism>
<proteinExistence type="predicted"/>
<reference evidence="1 2" key="1">
    <citation type="journal article" date="2022" name="bioRxiv">
        <title>Genomics of Preaxostyla Flagellates Illuminates Evolutionary Transitions and the Path Towards Mitochondrial Loss.</title>
        <authorList>
            <person name="Novak L.V.F."/>
            <person name="Treitli S.C."/>
            <person name="Pyrih J."/>
            <person name="Halakuc P."/>
            <person name="Pipaliya S.V."/>
            <person name="Vacek V."/>
            <person name="Brzon O."/>
            <person name="Soukal P."/>
            <person name="Eme L."/>
            <person name="Dacks J.B."/>
            <person name="Karnkowska A."/>
            <person name="Elias M."/>
            <person name="Hampl V."/>
        </authorList>
    </citation>
    <scope>NUCLEOTIDE SEQUENCE [LARGE SCALE GENOMIC DNA]</scope>
    <source>
        <strain evidence="1">NAU3</strain>
        <tissue evidence="1">Gut</tissue>
    </source>
</reference>
<comment type="caution">
    <text evidence="1">The sequence shown here is derived from an EMBL/GenBank/DDBJ whole genome shotgun (WGS) entry which is preliminary data.</text>
</comment>
<dbReference type="Proteomes" id="UP001281761">
    <property type="component" value="Unassembled WGS sequence"/>
</dbReference>